<feature type="compositionally biased region" description="Basic and acidic residues" evidence="1">
    <location>
        <begin position="776"/>
        <end position="789"/>
    </location>
</feature>
<evidence type="ECO:0000313" key="4">
    <source>
        <dbReference type="Proteomes" id="UP000308267"/>
    </source>
</evidence>
<sequence length="1081" mass="116408">MAAQPETLKFGPQWIRKLSDCTFSSQRSSMRSPTDNSSAGLVGITNEIVGDDPRHMLSARDDRSVDRLEGTEASWDSVCSASFVEGKDTAIQRPHRTPGGGPISTQGGGSSFYSFSYTSAELEKFGKPLMDAPSWQKSTDHAVADQNWRRLPHTVNPSSDAPKWKQTRSPIPTAGDTSLSRVSGLLPQTNSLWDQQKQLWSKSTPQHLHGLEALDSVTTPQLGQNVSCSVPELEKSATLVEQTALFESADSNDLFNPSGARPSTYSSIEEERGLHRPDGADDPDEHMWLYEDPQGRTQGSFSDAQMNDWLLAGIYFTPNLRIRRKCDNTFSTLADYTRLFGRIPFVPGPRISPIRGGITPPTLNALPKSVSVEHPSSNDLVDGVSSSGLQHSVGLSSTSQSSIASVSGQAGRVPPIATQQLNYSPDFQNNLLSTGSSNQTDTGRLATSIPGTSSMCVNSSLPVLQSRSQVNSLSNALSGLTTSIESDSHLIGNTGHLVNGTSAFMALASLLSMNPTLASLALSFSGHSTGGHNPDLAAAALSPGFLSALAQYLNVQPHSSNHQPTSPMQQLAETAQLAAQLAALAGAHSPDQTPMQPEQALALAQLVISQASNPQWAAHSKKDGTADSGHDPETDTIDRHLDKSINDESAARSHSLAHTGDDARQDQQSHWPPLFSTSSATRSSPRFGDGRYPTKSGRDASTHGDHRDGQSRVPVGFPTRQHQSKTPVQTTSTRTSTAKSRHSNGAVFQSVQTTEPMPYTSPTNQSTWRSGGDVTEDCHGKDGHPERNRGTATQLPSSRAPPTIGQWAHKVKQTPPKPATQVTRTVTENGRATTCVTNTSPNTANKSTGLSANHNNRAATNQPAASTNFTRSPVKSTGYQSETKANKCTSKSDQSSVRPPNDSDRTAQEELERLTTWCQTRLSSVPLREKVDIPTVVELLATLDAPYEVERMVQTFMGESARTSLFVKDFLDRRRPFWQLHRERRDNETFIQSVSQSSSSANGNLPKSSDRKKRSGGQDNSTQTTNRQNAGTNNMNGAPGSTKVGQPAQLDQSQDNQGPATPTFTGNIENIPFTPPSCKSL</sequence>
<evidence type="ECO:0000313" key="3">
    <source>
        <dbReference type="EMBL" id="TGZ74567.1"/>
    </source>
</evidence>
<keyword evidence="4" id="KW-1185">Reference proteome</keyword>
<evidence type="ECO:0000256" key="1">
    <source>
        <dbReference type="SAM" id="MobiDB-lite"/>
    </source>
</evidence>
<dbReference type="STRING" id="147828.A0A4S2MJW3"/>
<feature type="compositionally biased region" description="Basic and acidic residues" evidence="1">
    <location>
        <begin position="269"/>
        <end position="288"/>
    </location>
</feature>
<dbReference type="SMART" id="SM00444">
    <property type="entry name" value="GYF"/>
    <property type="match status" value="1"/>
</dbReference>
<dbReference type="OrthoDB" id="48509at2759"/>
<protein>
    <recommendedName>
        <fullName evidence="2">GYF domain-containing protein</fullName>
    </recommendedName>
</protein>
<feature type="region of interest" description="Disordered" evidence="1">
    <location>
        <begin position="989"/>
        <end position="1081"/>
    </location>
</feature>
<evidence type="ECO:0000259" key="2">
    <source>
        <dbReference type="PROSITE" id="PS50829"/>
    </source>
</evidence>
<dbReference type="Proteomes" id="UP000308267">
    <property type="component" value="Unassembled WGS sequence"/>
</dbReference>
<dbReference type="AlphaFoldDB" id="A0A4S2MJW3"/>
<feature type="compositionally biased region" description="Polar residues" evidence="1">
    <location>
        <begin position="250"/>
        <end position="267"/>
    </location>
</feature>
<feature type="compositionally biased region" description="Polar residues" evidence="1">
    <location>
        <begin position="820"/>
        <end position="898"/>
    </location>
</feature>
<feature type="compositionally biased region" description="Basic and acidic residues" evidence="1">
    <location>
        <begin position="696"/>
        <end position="710"/>
    </location>
</feature>
<feature type="domain" description="GYF" evidence="2">
    <location>
        <begin position="285"/>
        <end position="334"/>
    </location>
</feature>
<dbReference type="Gene3D" id="3.30.1490.40">
    <property type="match status" value="1"/>
</dbReference>
<dbReference type="EMBL" id="SJOL01001695">
    <property type="protein sequence ID" value="TGZ74567.1"/>
    <property type="molecule type" value="Genomic_DNA"/>
</dbReference>
<feature type="region of interest" description="Disordered" evidence="1">
    <location>
        <begin position="250"/>
        <end position="288"/>
    </location>
</feature>
<feature type="compositionally biased region" description="Low complexity" evidence="1">
    <location>
        <begin position="724"/>
        <end position="738"/>
    </location>
</feature>
<feature type="compositionally biased region" description="Polar residues" evidence="1">
    <location>
        <begin position="167"/>
        <end position="180"/>
    </location>
</feature>
<feature type="region of interest" description="Disordered" evidence="1">
    <location>
        <begin position="152"/>
        <end position="180"/>
    </location>
</feature>
<dbReference type="PROSITE" id="PS50829">
    <property type="entry name" value="GYF"/>
    <property type="match status" value="1"/>
</dbReference>
<dbReference type="SUPFAM" id="SSF55277">
    <property type="entry name" value="GYF domain"/>
    <property type="match status" value="1"/>
</dbReference>
<dbReference type="Pfam" id="PF02213">
    <property type="entry name" value="GYF"/>
    <property type="match status" value="1"/>
</dbReference>
<dbReference type="InterPro" id="IPR035445">
    <property type="entry name" value="GYF-like_dom_sf"/>
</dbReference>
<accession>A0A4S2MJW3</accession>
<feature type="compositionally biased region" description="Polar residues" evidence="1">
    <location>
        <begin position="746"/>
        <end position="769"/>
    </location>
</feature>
<name>A0A4S2MJW3_OPIFE</name>
<proteinExistence type="predicted"/>
<organism evidence="3 4">
    <name type="scientific">Opisthorchis felineus</name>
    <dbReference type="NCBI Taxonomy" id="147828"/>
    <lineage>
        <taxon>Eukaryota</taxon>
        <taxon>Metazoa</taxon>
        <taxon>Spiralia</taxon>
        <taxon>Lophotrochozoa</taxon>
        <taxon>Platyhelminthes</taxon>
        <taxon>Trematoda</taxon>
        <taxon>Digenea</taxon>
        <taxon>Opisthorchiida</taxon>
        <taxon>Opisthorchiata</taxon>
        <taxon>Opisthorchiidae</taxon>
        <taxon>Opisthorchis</taxon>
    </lineage>
</organism>
<dbReference type="InterPro" id="IPR003169">
    <property type="entry name" value="GYF"/>
</dbReference>
<feature type="region of interest" description="Disordered" evidence="1">
    <location>
        <begin position="614"/>
        <end position="908"/>
    </location>
</feature>
<feature type="compositionally biased region" description="Polar residues" evidence="1">
    <location>
        <begin position="1049"/>
        <end position="1068"/>
    </location>
</feature>
<feature type="compositionally biased region" description="Basic and acidic residues" evidence="1">
    <location>
        <begin position="620"/>
        <end position="651"/>
    </location>
</feature>
<gene>
    <name evidence="3" type="ORF">CRM22_000863</name>
</gene>
<comment type="caution">
    <text evidence="3">The sequence shown here is derived from an EMBL/GenBank/DDBJ whole genome shotgun (WGS) entry which is preliminary data.</text>
</comment>
<feature type="compositionally biased region" description="Polar residues" evidence="1">
    <location>
        <begin position="1017"/>
        <end position="1036"/>
    </location>
</feature>
<feature type="compositionally biased region" description="Polar residues" evidence="1">
    <location>
        <begin position="668"/>
        <end position="684"/>
    </location>
</feature>
<reference evidence="3 4" key="1">
    <citation type="journal article" date="2019" name="BMC Genomics">
        <title>New insights from Opisthorchis felineus genome: update on genomics of the epidemiologically important liver flukes.</title>
        <authorList>
            <person name="Ershov N.I."/>
            <person name="Mordvinov V.A."/>
            <person name="Prokhortchouk E.B."/>
            <person name="Pakharukova M.Y."/>
            <person name="Gunbin K.V."/>
            <person name="Ustyantsev K."/>
            <person name="Genaev M.A."/>
            <person name="Blinov A.G."/>
            <person name="Mazur A."/>
            <person name="Boulygina E."/>
            <person name="Tsygankova S."/>
            <person name="Khrameeva E."/>
            <person name="Chekanov N."/>
            <person name="Fan G."/>
            <person name="Xiao A."/>
            <person name="Zhang H."/>
            <person name="Xu X."/>
            <person name="Yang H."/>
            <person name="Solovyev V."/>
            <person name="Lee S.M."/>
            <person name="Liu X."/>
            <person name="Afonnikov D.A."/>
            <person name="Skryabin K.G."/>
        </authorList>
    </citation>
    <scope>NUCLEOTIDE SEQUENCE [LARGE SCALE GENOMIC DNA]</scope>
    <source>
        <strain evidence="3">AK-0245</strain>
        <tissue evidence="3">Whole organism</tissue>
    </source>
</reference>